<evidence type="ECO:0000256" key="3">
    <source>
        <dbReference type="ARBA" id="ARBA00004629"/>
    </source>
</evidence>
<evidence type="ECO:0000256" key="11">
    <source>
        <dbReference type="ARBA" id="ARBA00023328"/>
    </source>
</evidence>
<evidence type="ECO:0000256" key="1">
    <source>
        <dbReference type="ARBA" id="ARBA00004123"/>
    </source>
</evidence>
<name>A0A8H3FPV4_9LECA</name>
<evidence type="ECO:0000256" key="7">
    <source>
        <dbReference type="ARBA" id="ARBA00022490"/>
    </source>
</evidence>
<sequence>MANTSPLTGCVASLQSSLALLNSSIAILDTEVKDFPRLGKVLKTQRHFELVTESKLIAAQSVLLSSLTPELNALFSRVENYLDRLERQEKSLIAKAEVQEGRLQSVEEAREARSRPLSRKSVYTDNGEENEIGQKEIERMRKLKVKKERLKFAIERLNLRAGQAERSLRKSMAAPKE</sequence>
<dbReference type="EMBL" id="CAJPDQ010000034">
    <property type="protein sequence ID" value="CAF9930011.1"/>
    <property type="molecule type" value="Genomic_DNA"/>
</dbReference>
<evidence type="ECO:0000256" key="5">
    <source>
        <dbReference type="ARBA" id="ARBA00016329"/>
    </source>
</evidence>
<comment type="caution">
    <text evidence="15">The sequence shown here is derived from an EMBL/GenBank/DDBJ whole genome shotgun (WGS) entry which is preliminary data.</text>
</comment>
<keyword evidence="16" id="KW-1185">Reference proteome</keyword>
<evidence type="ECO:0000256" key="2">
    <source>
        <dbReference type="ARBA" id="ARBA00004186"/>
    </source>
</evidence>
<dbReference type="Pfam" id="PF08287">
    <property type="entry name" value="DASH_Spc19"/>
    <property type="match status" value="1"/>
</dbReference>
<evidence type="ECO:0000256" key="14">
    <source>
        <dbReference type="SAM" id="MobiDB-lite"/>
    </source>
</evidence>
<keyword evidence="6" id="KW-0158">Chromosome</keyword>
<dbReference type="PANTHER" id="PTHR28262:SF1">
    <property type="entry name" value="DASH COMPLEX SUBUNIT SPC19"/>
    <property type="match status" value="1"/>
</dbReference>
<evidence type="ECO:0000256" key="8">
    <source>
        <dbReference type="ARBA" id="ARBA00022838"/>
    </source>
</evidence>
<keyword evidence="8" id="KW-0995">Kinetochore</keyword>
<comment type="similarity">
    <text evidence="4">Belongs to the DASH complex SPC19 family.</text>
</comment>
<dbReference type="PANTHER" id="PTHR28262">
    <property type="entry name" value="DASH COMPLEX SUBUNIT SPC19"/>
    <property type="match status" value="1"/>
</dbReference>
<evidence type="ECO:0000256" key="9">
    <source>
        <dbReference type="ARBA" id="ARBA00023212"/>
    </source>
</evidence>
<evidence type="ECO:0000256" key="13">
    <source>
        <dbReference type="SAM" id="Coils"/>
    </source>
</evidence>
<comment type="subcellular location">
    <subcellularLocation>
        <location evidence="3">Chromosome</location>
        <location evidence="3">Centromere</location>
        <location evidence="3">Kinetochore</location>
    </subcellularLocation>
    <subcellularLocation>
        <location evidence="2">Cytoplasm</location>
        <location evidence="2">Cytoskeleton</location>
        <location evidence="2">Spindle</location>
    </subcellularLocation>
    <subcellularLocation>
        <location evidence="1">Nucleus</location>
    </subcellularLocation>
</comment>
<keyword evidence="7" id="KW-0963">Cytoplasm</keyword>
<evidence type="ECO:0000256" key="4">
    <source>
        <dbReference type="ARBA" id="ARBA00008952"/>
    </source>
</evidence>
<keyword evidence="13" id="KW-0175">Coiled coil</keyword>
<feature type="region of interest" description="Disordered" evidence="14">
    <location>
        <begin position="106"/>
        <end position="129"/>
    </location>
</feature>
<keyword evidence="11" id="KW-0137">Centromere</keyword>
<evidence type="ECO:0000256" key="12">
    <source>
        <dbReference type="ARBA" id="ARBA00032583"/>
    </source>
</evidence>
<evidence type="ECO:0000313" key="15">
    <source>
        <dbReference type="EMBL" id="CAF9930011.1"/>
    </source>
</evidence>
<dbReference type="GO" id="GO:0005876">
    <property type="term" value="C:spindle microtubule"/>
    <property type="evidence" value="ECO:0007669"/>
    <property type="project" value="InterPro"/>
</dbReference>
<dbReference type="Proteomes" id="UP000664169">
    <property type="component" value="Unassembled WGS sequence"/>
</dbReference>
<dbReference type="AlphaFoldDB" id="A0A8H3FPV4"/>
<dbReference type="GO" id="GO:0042729">
    <property type="term" value="C:DASH complex"/>
    <property type="evidence" value="ECO:0007669"/>
    <property type="project" value="InterPro"/>
</dbReference>
<dbReference type="GO" id="GO:0008608">
    <property type="term" value="P:attachment of spindle microtubules to kinetochore"/>
    <property type="evidence" value="ECO:0007669"/>
    <property type="project" value="InterPro"/>
</dbReference>
<evidence type="ECO:0000313" key="16">
    <source>
        <dbReference type="Proteomes" id="UP000664169"/>
    </source>
</evidence>
<organism evidence="15 16">
    <name type="scientific">Gomphillus americanus</name>
    <dbReference type="NCBI Taxonomy" id="1940652"/>
    <lineage>
        <taxon>Eukaryota</taxon>
        <taxon>Fungi</taxon>
        <taxon>Dikarya</taxon>
        <taxon>Ascomycota</taxon>
        <taxon>Pezizomycotina</taxon>
        <taxon>Lecanoromycetes</taxon>
        <taxon>OSLEUM clade</taxon>
        <taxon>Ostropomycetidae</taxon>
        <taxon>Ostropales</taxon>
        <taxon>Graphidaceae</taxon>
        <taxon>Gomphilloideae</taxon>
        <taxon>Gomphillus</taxon>
    </lineage>
</organism>
<evidence type="ECO:0000256" key="10">
    <source>
        <dbReference type="ARBA" id="ARBA00023242"/>
    </source>
</evidence>
<reference evidence="15" key="1">
    <citation type="submission" date="2021-03" db="EMBL/GenBank/DDBJ databases">
        <authorList>
            <person name="Tagirdzhanova G."/>
        </authorList>
    </citation>
    <scope>NUCLEOTIDE SEQUENCE</scope>
</reference>
<protein>
    <recommendedName>
        <fullName evidence="5">DASH complex subunit SPC19</fullName>
    </recommendedName>
    <alternativeName>
        <fullName evidence="12">Outer kinetochore protein SPC19</fullName>
    </alternativeName>
</protein>
<accession>A0A8H3FPV4</accession>
<keyword evidence="10" id="KW-0539">Nucleus</keyword>
<proteinExistence type="inferred from homology"/>
<keyword evidence="9" id="KW-0206">Cytoskeleton</keyword>
<dbReference type="OrthoDB" id="3361333at2759"/>
<feature type="coiled-coil region" evidence="13">
    <location>
        <begin position="71"/>
        <end position="102"/>
    </location>
</feature>
<dbReference type="InterPro" id="IPR013251">
    <property type="entry name" value="DASH_Spc19"/>
</dbReference>
<evidence type="ECO:0000256" key="6">
    <source>
        <dbReference type="ARBA" id="ARBA00022454"/>
    </source>
</evidence>
<gene>
    <name evidence="15" type="ORF">GOMPHAMPRED_005541</name>
</gene>